<dbReference type="AlphaFoldDB" id="A0A7J9BRA4"/>
<accession>A0A7J9BRA4</accession>
<keyword evidence="2" id="KW-1185">Reference proteome</keyword>
<sequence length="74" mass="8394">RTNCRIEKIGYYHIALFRLSSRVGDKQTQTADIYYKDPATGKLGMAESFPPFNSLVLRILVLRMSDCPSPTLMP</sequence>
<gene>
    <name evidence="1" type="ORF">Gogos_012021</name>
</gene>
<comment type="caution">
    <text evidence="1">The sequence shown here is derived from an EMBL/GenBank/DDBJ whole genome shotgun (WGS) entry which is preliminary data.</text>
</comment>
<protein>
    <submittedName>
        <fullName evidence="1">Uncharacterized protein</fullName>
    </submittedName>
</protein>
<dbReference type="EMBL" id="JABEZY010000005">
    <property type="protein sequence ID" value="MBA0738694.1"/>
    <property type="molecule type" value="Genomic_DNA"/>
</dbReference>
<feature type="non-terminal residue" evidence="1">
    <location>
        <position position="1"/>
    </location>
</feature>
<dbReference type="OrthoDB" id="999211at2759"/>
<name>A0A7J9BRA4_GOSGO</name>
<evidence type="ECO:0000313" key="2">
    <source>
        <dbReference type="Proteomes" id="UP000593579"/>
    </source>
</evidence>
<organism evidence="1 2">
    <name type="scientific">Gossypium gossypioides</name>
    <name type="common">Mexican cotton</name>
    <name type="synonym">Selera gossypioides</name>
    <dbReference type="NCBI Taxonomy" id="34282"/>
    <lineage>
        <taxon>Eukaryota</taxon>
        <taxon>Viridiplantae</taxon>
        <taxon>Streptophyta</taxon>
        <taxon>Embryophyta</taxon>
        <taxon>Tracheophyta</taxon>
        <taxon>Spermatophyta</taxon>
        <taxon>Magnoliopsida</taxon>
        <taxon>eudicotyledons</taxon>
        <taxon>Gunneridae</taxon>
        <taxon>Pentapetalae</taxon>
        <taxon>rosids</taxon>
        <taxon>malvids</taxon>
        <taxon>Malvales</taxon>
        <taxon>Malvaceae</taxon>
        <taxon>Malvoideae</taxon>
        <taxon>Gossypium</taxon>
    </lineage>
</organism>
<reference evidence="1 2" key="1">
    <citation type="journal article" date="2019" name="Genome Biol. Evol.">
        <title>Insights into the evolution of the New World diploid cottons (Gossypium, subgenus Houzingenia) based on genome sequencing.</title>
        <authorList>
            <person name="Grover C.E."/>
            <person name="Arick M.A. 2nd"/>
            <person name="Thrash A."/>
            <person name="Conover J.L."/>
            <person name="Sanders W.S."/>
            <person name="Peterson D.G."/>
            <person name="Frelichowski J.E."/>
            <person name="Scheffler J.A."/>
            <person name="Scheffler B.E."/>
            <person name="Wendel J.F."/>
        </authorList>
    </citation>
    <scope>NUCLEOTIDE SEQUENCE [LARGE SCALE GENOMIC DNA]</scope>
    <source>
        <strain evidence="1">5</strain>
        <tissue evidence="1">Leaf</tissue>
    </source>
</reference>
<proteinExistence type="predicted"/>
<evidence type="ECO:0000313" key="1">
    <source>
        <dbReference type="EMBL" id="MBA0738694.1"/>
    </source>
</evidence>
<dbReference type="Proteomes" id="UP000593579">
    <property type="component" value="Unassembled WGS sequence"/>
</dbReference>